<comment type="caution">
    <text evidence="2">The sequence shown here is derived from an EMBL/GenBank/DDBJ whole genome shotgun (WGS) entry which is preliminary data.</text>
</comment>
<organism evidence="2">
    <name type="scientific">marine sediment metagenome</name>
    <dbReference type="NCBI Taxonomy" id="412755"/>
    <lineage>
        <taxon>unclassified sequences</taxon>
        <taxon>metagenomes</taxon>
        <taxon>ecological metagenomes</taxon>
    </lineage>
</organism>
<proteinExistence type="predicted"/>
<evidence type="ECO:0000313" key="2">
    <source>
        <dbReference type="EMBL" id="KKM02054.1"/>
    </source>
</evidence>
<name>A0A0F9GTD4_9ZZZZ</name>
<feature type="region of interest" description="Disordered" evidence="1">
    <location>
        <begin position="1"/>
        <end position="22"/>
    </location>
</feature>
<sequence>MIDHTHHWILPPPDGPKVTGKCECGRRKRFPSSMDLMTRTEYRFNRPLDDDYAKGVNRMRRGANDNRKDTDHEGWWVT</sequence>
<reference evidence="2" key="1">
    <citation type="journal article" date="2015" name="Nature">
        <title>Complex archaea that bridge the gap between prokaryotes and eukaryotes.</title>
        <authorList>
            <person name="Spang A."/>
            <person name="Saw J.H."/>
            <person name="Jorgensen S.L."/>
            <person name="Zaremba-Niedzwiedzka K."/>
            <person name="Martijn J."/>
            <person name="Lind A.E."/>
            <person name="van Eijk R."/>
            <person name="Schleper C."/>
            <person name="Guy L."/>
            <person name="Ettema T.J."/>
        </authorList>
    </citation>
    <scope>NUCLEOTIDE SEQUENCE</scope>
</reference>
<gene>
    <name evidence="2" type="ORF">LCGC14_1788230</name>
</gene>
<dbReference type="EMBL" id="LAZR01017035">
    <property type="protein sequence ID" value="KKM02054.1"/>
    <property type="molecule type" value="Genomic_DNA"/>
</dbReference>
<dbReference type="AlphaFoldDB" id="A0A0F9GTD4"/>
<accession>A0A0F9GTD4</accession>
<evidence type="ECO:0000256" key="1">
    <source>
        <dbReference type="SAM" id="MobiDB-lite"/>
    </source>
</evidence>
<protein>
    <submittedName>
        <fullName evidence="2">Uncharacterized protein</fullName>
    </submittedName>
</protein>